<dbReference type="InterPro" id="IPR015424">
    <property type="entry name" value="PyrdxlP-dep_Trfase"/>
</dbReference>
<accession>A0ABU4YGE3</accession>
<protein>
    <submittedName>
        <fullName evidence="5">Aspartate aminotransferase family protein</fullName>
    </submittedName>
</protein>
<dbReference type="InterPro" id="IPR015421">
    <property type="entry name" value="PyrdxlP-dep_Trfase_major"/>
</dbReference>
<name>A0ABU4YGE3_9HYPH</name>
<dbReference type="Gene3D" id="3.40.640.10">
    <property type="entry name" value="Type I PLP-dependent aspartate aminotransferase-like (Major domain)"/>
    <property type="match status" value="1"/>
</dbReference>
<dbReference type="PROSITE" id="PS00600">
    <property type="entry name" value="AA_TRANSFER_CLASS_3"/>
    <property type="match status" value="1"/>
</dbReference>
<dbReference type="PANTHER" id="PTHR43094">
    <property type="entry name" value="AMINOTRANSFERASE"/>
    <property type="match status" value="1"/>
</dbReference>
<dbReference type="InterPro" id="IPR015422">
    <property type="entry name" value="PyrdxlP-dep_Trfase_small"/>
</dbReference>
<evidence type="ECO:0000256" key="3">
    <source>
        <dbReference type="ARBA" id="ARBA00022898"/>
    </source>
</evidence>
<dbReference type="RefSeq" id="WP_320293669.1">
    <property type="nucleotide sequence ID" value="NZ_JAVIIU010000001.1"/>
</dbReference>
<dbReference type="SUPFAM" id="SSF53383">
    <property type="entry name" value="PLP-dependent transferases"/>
    <property type="match status" value="1"/>
</dbReference>
<keyword evidence="6" id="KW-1185">Reference proteome</keyword>
<evidence type="ECO:0000313" key="6">
    <source>
        <dbReference type="Proteomes" id="UP001280156"/>
    </source>
</evidence>
<dbReference type="InterPro" id="IPR005814">
    <property type="entry name" value="Aminotrans_3"/>
</dbReference>
<comment type="similarity">
    <text evidence="2 4">Belongs to the class-III pyridoxal-phosphate-dependent aminotransferase family.</text>
</comment>
<organism evidence="5 6">
    <name type="scientific">Mesorhizobium humile</name>
    <dbReference type="NCBI Taxonomy" id="3072313"/>
    <lineage>
        <taxon>Bacteria</taxon>
        <taxon>Pseudomonadati</taxon>
        <taxon>Pseudomonadota</taxon>
        <taxon>Alphaproteobacteria</taxon>
        <taxon>Hyphomicrobiales</taxon>
        <taxon>Phyllobacteriaceae</taxon>
        <taxon>Mesorhizobium</taxon>
    </lineage>
</organism>
<reference evidence="5 6" key="1">
    <citation type="submission" date="2023-08" db="EMBL/GenBank/DDBJ databases">
        <title>Implementing the SeqCode for naming new Mesorhizobium species isolated from Vachellia karroo root nodules.</title>
        <authorList>
            <person name="Van Lill M."/>
        </authorList>
    </citation>
    <scope>NUCLEOTIDE SEQUENCE [LARGE SCALE GENOMIC DNA]</scope>
    <source>
        <strain evidence="5 6">VK2B</strain>
    </source>
</reference>
<evidence type="ECO:0000313" key="5">
    <source>
        <dbReference type="EMBL" id="MDX8485995.1"/>
    </source>
</evidence>
<dbReference type="Gene3D" id="3.90.1150.10">
    <property type="entry name" value="Aspartate Aminotransferase, domain 1"/>
    <property type="match status" value="1"/>
</dbReference>
<gene>
    <name evidence="5" type="ORF">RFM52_12375</name>
</gene>
<dbReference type="GO" id="GO:0008483">
    <property type="term" value="F:transaminase activity"/>
    <property type="evidence" value="ECO:0007669"/>
    <property type="project" value="UniProtKB-KW"/>
</dbReference>
<dbReference type="EMBL" id="JAVIIV010000006">
    <property type="protein sequence ID" value="MDX8485995.1"/>
    <property type="molecule type" value="Genomic_DNA"/>
</dbReference>
<keyword evidence="3 4" id="KW-0663">Pyridoxal phosphate</keyword>
<dbReference type="PIRSF" id="PIRSF000521">
    <property type="entry name" value="Transaminase_4ab_Lys_Orn"/>
    <property type="match status" value="1"/>
</dbReference>
<evidence type="ECO:0000256" key="2">
    <source>
        <dbReference type="ARBA" id="ARBA00008954"/>
    </source>
</evidence>
<dbReference type="InterPro" id="IPR049704">
    <property type="entry name" value="Aminotrans_3_PPA_site"/>
</dbReference>
<proteinExistence type="inferred from homology"/>
<evidence type="ECO:0000256" key="4">
    <source>
        <dbReference type="RuleBase" id="RU003560"/>
    </source>
</evidence>
<comment type="caution">
    <text evidence="5">The sequence shown here is derived from an EMBL/GenBank/DDBJ whole genome shotgun (WGS) entry which is preliminary data.</text>
</comment>
<evidence type="ECO:0000256" key="1">
    <source>
        <dbReference type="ARBA" id="ARBA00001933"/>
    </source>
</evidence>
<dbReference type="Proteomes" id="UP001280156">
    <property type="component" value="Unassembled WGS sequence"/>
</dbReference>
<comment type="cofactor">
    <cofactor evidence="1">
        <name>pyridoxal 5'-phosphate</name>
        <dbReference type="ChEBI" id="CHEBI:597326"/>
    </cofactor>
</comment>
<dbReference type="CDD" id="cd00610">
    <property type="entry name" value="OAT_like"/>
    <property type="match status" value="1"/>
</dbReference>
<dbReference type="NCBIfam" id="NF004625">
    <property type="entry name" value="PRK05965.1"/>
    <property type="match status" value="1"/>
</dbReference>
<dbReference type="Pfam" id="PF00202">
    <property type="entry name" value="Aminotran_3"/>
    <property type="match status" value="1"/>
</dbReference>
<dbReference type="PANTHER" id="PTHR43094:SF1">
    <property type="entry name" value="AMINOTRANSFERASE CLASS-III"/>
    <property type="match status" value="1"/>
</dbReference>
<sequence>MLANSLIELDRAHLIHPVSSYRGHEALGVRVLKSAKGATVTDASGKQLVDGFAGLWCVNAGYGHDSIVEAAARQMRELPYATAYFGLGSEPAIRLASELAERAPGDLNHVYFTLGGSDAVDSTIRFVRYYWNARGEPKRDQFISIEQGYHGSSVVGAGLTALPAFHAGFGIPFEWQHKIPSPYPYRNPVGEDGNAITAASLAALKAKIEEIGPDRVAAFYAEPIQGSGGVIVPPTGWIKAMRELCKEHGILFIADEVITGFGRTGPLFACDEEDIVPDFMTTAKGLTSGYVPMGAVFMTDHVYNVIADGAGTSAVGHGYTYSAHPVSAAVALEVLKLYEDGLLENGIKAGARLMEGLASLSDHPLVGDVRGRGMLAAIELVVDKKKKTPLPASAMPARRVFDRAWDNGLIIRAFANGVLGYAPPLCCTNDDIDAIIERTRRTLDQTLDDADVRKALA</sequence>
<keyword evidence="5" id="KW-0808">Transferase</keyword>
<keyword evidence="5" id="KW-0032">Aminotransferase</keyword>